<dbReference type="Pfam" id="PF16899">
    <property type="entry name" value="Cyclin_C_2"/>
    <property type="match status" value="1"/>
</dbReference>
<dbReference type="SUPFAM" id="SSF47954">
    <property type="entry name" value="Cyclin-like"/>
    <property type="match status" value="2"/>
</dbReference>
<accession>A0A2T0FK88</accession>
<comment type="caution">
    <text evidence="4">The sequence shown here is derived from an EMBL/GenBank/DDBJ whole genome shotgun (WGS) entry which is preliminary data.</text>
</comment>
<name>A0A2T0FK88_9ASCO</name>
<evidence type="ECO:0000256" key="1">
    <source>
        <dbReference type="ARBA" id="ARBA00023127"/>
    </source>
</evidence>
<dbReference type="RefSeq" id="XP_024665345.1">
    <property type="nucleotide sequence ID" value="XM_024809577.1"/>
</dbReference>
<dbReference type="PANTHER" id="PTHR10026">
    <property type="entry name" value="CYCLIN"/>
    <property type="match status" value="1"/>
</dbReference>
<keyword evidence="5" id="KW-1185">Reference proteome</keyword>
<protein>
    <submittedName>
        <fullName evidence="4">Cyclin CCL1</fullName>
    </submittedName>
</protein>
<dbReference type="InterPro" id="IPR031658">
    <property type="entry name" value="Cyclin_C_2"/>
</dbReference>
<dbReference type="InterPro" id="IPR013763">
    <property type="entry name" value="Cyclin-like_dom"/>
</dbReference>
<proteinExistence type="inferred from homology"/>
<dbReference type="AlphaFoldDB" id="A0A2T0FK88"/>
<dbReference type="SMART" id="SM00385">
    <property type="entry name" value="CYCLIN"/>
    <property type="match status" value="1"/>
</dbReference>
<dbReference type="CDD" id="cd20525">
    <property type="entry name" value="CYCLIN_CCNH_rpt2"/>
    <property type="match status" value="1"/>
</dbReference>
<feature type="domain" description="Cyclin-like" evidence="3">
    <location>
        <begin position="57"/>
        <end position="139"/>
    </location>
</feature>
<comment type="similarity">
    <text evidence="2">Belongs to the cyclin family.</text>
</comment>
<dbReference type="STRING" id="45607.A0A2T0FK88"/>
<dbReference type="InterPro" id="IPR036915">
    <property type="entry name" value="Cyclin-like_sf"/>
</dbReference>
<dbReference type="GeneID" id="36516768"/>
<evidence type="ECO:0000259" key="3">
    <source>
        <dbReference type="SMART" id="SM00385"/>
    </source>
</evidence>
<dbReference type="GO" id="GO:0016538">
    <property type="term" value="F:cyclin-dependent protein serine/threonine kinase regulator activity"/>
    <property type="evidence" value="ECO:0007669"/>
    <property type="project" value="InterPro"/>
</dbReference>
<dbReference type="CDD" id="cd20524">
    <property type="entry name" value="CYCLIN_CCNH_rpt1"/>
    <property type="match status" value="1"/>
</dbReference>
<dbReference type="Proteomes" id="UP000238350">
    <property type="component" value="Unassembled WGS sequence"/>
</dbReference>
<dbReference type="InterPro" id="IPR006671">
    <property type="entry name" value="Cyclin_N"/>
</dbReference>
<gene>
    <name evidence="4" type="ORF">B9G98_03020</name>
</gene>
<dbReference type="EMBL" id="NDIQ01000021">
    <property type="protein sequence ID" value="PRT55400.1"/>
    <property type="molecule type" value="Genomic_DNA"/>
</dbReference>
<evidence type="ECO:0000313" key="4">
    <source>
        <dbReference type="EMBL" id="PRT55400.1"/>
    </source>
</evidence>
<dbReference type="GO" id="GO:0006357">
    <property type="term" value="P:regulation of transcription by RNA polymerase II"/>
    <property type="evidence" value="ECO:0007669"/>
    <property type="project" value="InterPro"/>
</dbReference>
<dbReference type="InterPro" id="IPR043198">
    <property type="entry name" value="Cyclin/Ssn8"/>
</dbReference>
<dbReference type="Gene3D" id="1.10.472.10">
    <property type="entry name" value="Cyclin-like"/>
    <property type="match status" value="2"/>
</dbReference>
<evidence type="ECO:0000256" key="2">
    <source>
        <dbReference type="RuleBase" id="RU000383"/>
    </source>
</evidence>
<dbReference type="OrthoDB" id="340962at2759"/>
<reference evidence="4 5" key="1">
    <citation type="submission" date="2017-04" db="EMBL/GenBank/DDBJ databases">
        <title>Genome sequencing of [Candida] sorbophila.</title>
        <authorList>
            <person name="Ahn J.O."/>
        </authorList>
    </citation>
    <scope>NUCLEOTIDE SEQUENCE [LARGE SCALE GENOMIC DNA]</scope>
    <source>
        <strain evidence="4 5">DS02</strain>
    </source>
</reference>
<organism evidence="4 5">
    <name type="scientific">Wickerhamiella sorbophila</name>
    <dbReference type="NCBI Taxonomy" id="45607"/>
    <lineage>
        <taxon>Eukaryota</taxon>
        <taxon>Fungi</taxon>
        <taxon>Dikarya</taxon>
        <taxon>Ascomycota</taxon>
        <taxon>Saccharomycotina</taxon>
        <taxon>Dipodascomycetes</taxon>
        <taxon>Dipodascales</taxon>
        <taxon>Trichomonascaceae</taxon>
        <taxon>Wickerhamiella</taxon>
    </lineage>
</organism>
<evidence type="ECO:0000313" key="5">
    <source>
        <dbReference type="Proteomes" id="UP000238350"/>
    </source>
</evidence>
<keyword evidence="1 2" id="KW-0195">Cyclin</keyword>
<sequence length="280" mass="31957">MVTDADLYRRSSQYQKWSFTKDQLAELLAKPNRNVPPHELALTVQEEQQLILYYAAEQVKSVCQQFKLPSQVRATAISFFRKFYMRYSVMEYHPKLILPTCVFFAAKAENAFMSITTFCDSLAKTEPSQILDLEFLLFKTLEFTATVHNGLRPLHGFFLDMQTVLDTFDRTELCSIHDKAKSLIVDSFVSDVCFLYTPTQIALAALMEVNELAATQYMAQSMDGPNTSLDRLLTLIHGCRQQLVVNLPSQEEVKGISKKLSRYYKDTGSEGPATKKQRTN</sequence>
<dbReference type="Pfam" id="PF00134">
    <property type="entry name" value="Cyclin_N"/>
    <property type="match status" value="1"/>
</dbReference>